<proteinExistence type="predicted"/>
<accession>A0A3N4HM32</accession>
<name>A0A3N4HM32_ASCIM</name>
<dbReference type="AlphaFoldDB" id="A0A3N4HM32"/>
<gene>
    <name evidence="3" type="ORF">BJ508DRAFT_418406</name>
</gene>
<evidence type="ECO:0000313" key="3">
    <source>
        <dbReference type="EMBL" id="RPA74819.1"/>
    </source>
</evidence>
<keyword evidence="1" id="KW-0175">Coiled coil</keyword>
<evidence type="ECO:0000256" key="2">
    <source>
        <dbReference type="SAM" id="MobiDB-lite"/>
    </source>
</evidence>
<protein>
    <submittedName>
        <fullName evidence="3">Uncharacterized protein</fullName>
    </submittedName>
</protein>
<feature type="coiled-coil region" evidence="1">
    <location>
        <begin position="159"/>
        <end position="190"/>
    </location>
</feature>
<organism evidence="3 4">
    <name type="scientific">Ascobolus immersus RN42</name>
    <dbReference type="NCBI Taxonomy" id="1160509"/>
    <lineage>
        <taxon>Eukaryota</taxon>
        <taxon>Fungi</taxon>
        <taxon>Dikarya</taxon>
        <taxon>Ascomycota</taxon>
        <taxon>Pezizomycotina</taxon>
        <taxon>Pezizomycetes</taxon>
        <taxon>Pezizales</taxon>
        <taxon>Ascobolaceae</taxon>
        <taxon>Ascobolus</taxon>
    </lineage>
</organism>
<keyword evidence="4" id="KW-1185">Reference proteome</keyword>
<evidence type="ECO:0000313" key="4">
    <source>
        <dbReference type="Proteomes" id="UP000275078"/>
    </source>
</evidence>
<sequence length="192" mass="21740">MLCLDRLQQNELNNCNHLSEQQKQQLQRQSQSHARLMKESFSHGTGFSTARPPSKATRPAKFDPLTAAWNTRLVDKKDTLAVPLHTLRRKSSKPVAPSLPATNDTEETVHASGLLIPELPAHAVPSEQPHRRSDSITNSNKLAPANTEQLREAKSATELEATLLLRENENAELRRLLKQKEEELERMRFLWG</sequence>
<evidence type="ECO:0000256" key="1">
    <source>
        <dbReference type="SAM" id="Coils"/>
    </source>
</evidence>
<reference evidence="3 4" key="1">
    <citation type="journal article" date="2018" name="Nat. Ecol. Evol.">
        <title>Pezizomycetes genomes reveal the molecular basis of ectomycorrhizal truffle lifestyle.</title>
        <authorList>
            <person name="Murat C."/>
            <person name="Payen T."/>
            <person name="Noel B."/>
            <person name="Kuo A."/>
            <person name="Morin E."/>
            <person name="Chen J."/>
            <person name="Kohler A."/>
            <person name="Krizsan K."/>
            <person name="Balestrini R."/>
            <person name="Da Silva C."/>
            <person name="Montanini B."/>
            <person name="Hainaut M."/>
            <person name="Levati E."/>
            <person name="Barry K.W."/>
            <person name="Belfiori B."/>
            <person name="Cichocki N."/>
            <person name="Clum A."/>
            <person name="Dockter R.B."/>
            <person name="Fauchery L."/>
            <person name="Guy J."/>
            <person name="Iotti M."/>
            <person name="Le Tacon F."/>
            <person name="Lindquist E.A."/>
            <person name="Lipzen A."/>
            <person name="Malagnac F."/>
            <person name="Mello A."/>
            <person name="Molinier V."/>
            <person name="Miyauchi S."/>
            <person name="Poulain J."/>
            <person name="Riccioni C."/>
            <person name="Rubini A."/>
            <person name="Sitrit Y."/>
            <person name="Splivallo R."/>
            <person name="Traeger S."/>
            <person name="Wang M."/>
            <person name="Zifcakova L."/>
            <person name="Wipf D."/>
            <person name="Zambonelli A."/>
            <person name="Paolocci F."/>
            <person name="Nowrousian M."/>
            <person name="Ottonello S."/>
            <person name="Baldrian P."/>
            <person name="Spatafora J.W."/>
            <person name="Henrissat B."/>
            <person name="Nagy L.G."/>
            <person name="Aury J.M."/>
            <person name="Wincker P."/>
            <person name="Grigoriev I.V."/>
            <person name="Bonfante P."/>
            <person name="Martin F.M."/>
        </authorList>
    </citation>
    <scope>NUCLEOTIDE SEQUENCE [LARGE SCALE GENOMIC DNA]</scope>
    <source>
        <strain evidence="3 4">RN42</strain>
    </source>
</reference>
<feature type="region of interest" description="Disordered" evidence="2">
    <location>
        <begin position="124"/>
        <end position="154"/>
    </location>
</feature>
<dbReference type="Proteomes" id="UP000275078">
    <property type="component" value="Unassembled WGS sequence"/>
</dbReference>
<dbReference type="EMBL" id="ML119779">
    <property type="protein sequence ID" value="RPA74819.1"/>
    <property type="molecule type" value="Genomic_DNA"/>
</dbReference>